<dbReference type="Proteomes" id="UP001500167">
    <property type="component" value="Unassembled WGS sequence"/>
</dbReference>
<dbReference type="EMBL" id="BAAAZK010000010">
    <property type="protein sequence ID" value="GAA4186933.1"/>
    <property type="molecule type" value="Genomic_DNA"/>
</dbReference>
<feature type="domain" description="CoA-binding" evidence="1">
    <location>
        <begin position="16"/>
        <end position="127"/>
    </location>
</feature>
<dbReference type="Pfam" id="PF13380">
    <property type="entry name" value="CoA_binding_2"/>
    <property type="match status" value="1"/>
</dbReference>
<organism evidence="2 3">
    <name type="scientific">Sphingobacterium ginsenosidimutans</name>
    <dbReference type="NCBI Taxonomy" id="687845"/>
    <lineage>
        <taxon>Bacteria</taxon>
        <taxon>Pseudomonadati</taxon>
        <taxon>Bacteroidota</taxon>
        <taxon>Sphingobacteriia</taxon>
        <taxon>Sphingobacteriales</taxon>
        <taxon>Sphingobacteriaceae</taxon>
        <taxon>Sphingobacterium</taxon>
    </lineage>
</organism>
<accession>A0ABP8ANJ4</accession>
<dbReference type="InterPro" id="IPR003781">
    <property type="entry name" value="CoA-bd"/>
</dbReference>
<proteinExistence type="predicted"/>
<protein>
    <submittedName>
        <fullName evidence="2">CoA-binding protein</fullName>
    </submittedName>
</protein>
<evidence type="ECO:0000313" key="3">
    <source>
        <dbReference type="Proteomes" id="UP001500167"/>
    </source>
</evidence>
<dbReference type="Gene3D" id="3.40.50.720">
    <property type="entry name" value="NAD(P)-binding Rossmann-like Domain"/>
    <property type="match status" value="1"/>
</dbReference>
<comment type="caution">
    <text evidence="2">The sequence shown here is derived from an EMBL/GenBank/DDBJ whole genome shotgun (WGS) entry which is preliminary data.</text>
</comment>
<evidence type="ECO:0000259" key="1">
    <source>
        <dbReference type="Pfam" id="PF13380"/>
    </source>
</evidence>
<name>A0ABP8ANJ4_9SPHI</name>
<dbReference type="InterPro" id="IPR036291">
    <property type="entry name" value="NAD(P)-bd_dom_sf"/>
</dbReference>
<evidence type="ECO:0000313" key="2">
    <source>
        <dbReference type="EMBL" id="GAA4186933.1"/>
    </source>
</evidence>
<sequence length="133" mass="14805">MPLRRIVDEQISIRMKKTLILGASTNPSRYSNKAANMLRKHGHDIVNIGLSGGEVAGAPIEKKGEVHSDIDTVTMYLGEQNQKEYYNYILATKPKRIIFNPGAENTELEQIAMENGIKTERACTLVLLSTGQF</sequence>
<reference evidence="3" key="1">
    <citation type="journal article" date="2019" name="Int. J. Syst. Evol. Microbiol.">
        <title>The Global Catalogue of Microorganisms (GCM) 10K type strain sequencing project: providing services to taxonomists for standard genome sequencing and annotation.</title>
        <authorList>
            <consortium name="The Broad Institute Genomics Platform"/>
            <consortium name="The Broad Institute Genome Sequencing Center for Infectious Disease"/>
            <person name="Wu L."/>
            <person name="Ma J."/>
        </authorList>
    </citation>
    <scope>NUCLEOTIDE SEQUENCE [LARGE SCALE GENOMIC DNA]</scope>
    <source>
        <strain evidence="3">JCM 16722</strain>
    </source>
</reference>
<dbReference type="SUPFAM" id="SSF51735">
    <property type="entry name" value="NAD(P)-binding Rossmann-fold domains"/>
    <property type="match status" value="1"/>
</dbReference>
<keyword evidence="3" id="KW-1185">Reference proteome</keyword>
<gene>
    <name evidence="2" type="ORF">GCM10022218_51150</name>
</gene>